<dbReference type="PROSITE" id="PS00379">
    <property type="entry name" value="CDP_ALCOHOL_P_TRANSF"/>
    <property type="match status" value="1"/>
</dbReference>
<keyword evidence="2 8" id="KW-0808">Transferase</keyword>
<comment type="subcellular location">
    <subcellularLocation>
        <location evidence="1">Membrane</location>
        <topology evidence="1">Multi-pass membrane protein</topology>
    </subcellularLocation>
</comment>
<keyword evidence="7" id="KW-1208">Phospholipid metabolism</keyword>
<keyword evidence="4 9" id="KW-1133">Transmembrane helix</keyword>
<comment type="similarity">
    <text evidence="8">Belongs to the CDP-alcohol phosphatidyltransferase class-I family.</text>
</comment>
<dbReference type="EMBL" id="CAXKWB010024090">
    <property type="protein sequence ID" value="CAL4125946.1"/>
    <property type="molecule type" value="Genomic_DNA"/>
</dbReference>
<dbReference type="InterPro" id="IPR000462">
    <property type="entry name" value="CDP-OH_P_trans"/>
</dbReference>
<evidence type="ECO:0000313" key="10">
    <source>
        <dbReference type="EMBL" id="CAL4125946.1"/>
    </source>
</evidence>
<dbReference type="AlphaFoldDB" id="A0AAV2RKM1"/>
<evidence type="ECO:0000256" key="8">
    <source>
        <dbReference type="RuleBase" id="RU003750"/>
    </source>
</evidence>
<evidence type="ECO:0000256" key="1">
    <source>
        <dbReference type="ARBA" id="ARBA00004141"/>
    </source>
</evidence>
<dbReference type="PANTHER" id="PTHR15362">
    <property type="entry name" value="PHOSPHATIDYLINOSITOL SYNTHASE"/>
    <property type="match status" value="1"/>
</dbReference>
<dbReference type="GO" id="GO:0016020">
    <property type="term" value="C:membrane"/>
    <property type="evidence" value="ECO:0007669"/>
    <property type="project" value="UniProtKB-SubCell"/>
</dbReference>
<dbReference type="InterPro" id="IPR043130">
    <property type="entry name" value="CDP-OH_PTrfase_TM_dom"/>
</dbReference>
<keyword evidence="11" id="KW-1185">Reference proteome</keyword>
<feature type="transmembrane region" description="Helical" evidence="9">
    <location>
        <begin position="147"/>
        <end position="167"/>
    </location>
</feature>
<dbReference type="GO" id="GO:0016780">
    <property type="term" value="F:phosphotransferase activity, for other substituted phosphate groups"/>
    <property type="evidence" value="ECO:0007669"/>
    <property type="project" value="InterPro"/>
</dbReference>
<keyword evidence="6 9" id="KW-0472">Membrane</keyword>
<reference evidence="10 11" key="1">
    <citation type="submission" date="2024-05" db="EMBL/GenBank/DDBJ databases">
        <authorList>
            <person name="Wallberg A."/>
        </authorList>
    </citation>
    <scope>NUCLEOTIDE SEQUENCE [LARGE SCALE GENOMIC DNA]</scope>
</reference>
<protein>
    <recommendedName>
        <fullName evidence="12">CDP-diacylglycerol--inositol 3-phosphatidyltransferase</fullName>
    </recommendedName>
</protein>
<keyword evidence="3 9" id="KW-0812">Transmembrane</keyword>
<name>A0AAV2RKM1_MEGNR</name>
<dbReference type="Gene3D" id="1.20.120.1760">
    <property type="match status" value="1"/>
</dbReference>
<feature type="transmembrane region" description="Helical" evidence="9">
    <location>
        <begin position="123"/>
        <end position="141"/>
    </location>
</feature>
<evidence type="ECO:0000256" key="7">
    <source>
        <dbReference type="ARBA" id="ARBA00023264"/>
    </source>
</evidence>
<gene>
    <name evidence="10" type="ORF">MNOR_LOCUS25335</name>
</gene>
<comment type="caution">
    <text evidence="10">The sequence shown here is derived from an EMBL/GenBank/DDBJ whole genome shotgun (WGS) entry which is preliminary data.</text>
</comment>
<dbReference type="Proteomes" id="UP001497623">
    <property type="component" value="Unassembled WGS sequence"/>
</dbReference>
<evidence type="ECO:0000256" key="9">
    <source>
        <dbReference type="SAM" id="Phobius"/>
    </source>
</evidence>
<proteinExistence type="inferred from homology"/>
<dbReference type="GO" id="GO:0008654">
    <property type="term" value="P:phospholipid biosynthetic process"/>
    <property type="evidence" value="ECO:0007669"/>
    <property type="project" value="InterPro"/>
</dbReference>
<evidence type="ECO:0000256" key="4">
    <source>
        <dbReference type="ARBA" id="ARBA00022989"/>
    </source>
</evidence>
<evidence type="ECO:0000256" key="6">
    <source>
        <dbReference type="ARBA" id="ARBA00023136"/>
    </source>
</evidence>
<sequence>GYVRLLLLVIAFGSLNWSPVFFLVAYTTSIILDGLDGYTARKFGQCSYFGAWFDVVQDNISRGLLWAHLHPLLSLISALEWMTFTCTHTLGAEWRSTLIEKPPSVQKPPVVVAKVLQNNFRSLFGIWAISGLHVLPIWLFGMQYEIFSQYLIFVPEFIPYLGVIILVSGRLLCGLCEAWCCWTHIQELLVNTTHVKCRVQKVNN</sequence>
<dbReference type="PANTHER" id="PTHR15362:SF13">
    <property type="entry name" value="SI:CH1073-145M9.1"/>
    <property type="match status" value="1"/>
</dbReference>
<keyword evidence="5" id="KW-0443">Lipid metabolism</keyword>
<evidence type="ECO:0000256" key="3">
    <source>
        <dbReference type="ARBA" id="ARBA00022692"/>
    </source>
</evidence>
<feature type="non-terminal residue" evidence="10">
    <location>
        <position position="1"/>
    </location>
</feature>
<evidence type="ECO:0000256" key="2">
    <source>
        <dbReference type="ARBA" id="ARBA00022679"/>
    </source>
</evidence>
<evidence type="ECO:0000256" key="5">
    <source>
        <dbReference type="ARBA" id="ARBA00023098"/>
    </source>
</evidence>
<dbReference type="Pfam" id="PF01066">
    <property type="entry name" value="CDP-OH_P_transf"/>
    <property type="match status" value="1"/>
</dbReference>
<organism evidence="10 11">
    <name type="scientific">Meganyctiphanes norvegica</name>
    <name type="common">Northern krill</name>
    <name type="synonym">Thysanopoda norvegica</name>
    <dbReference type="NCBI Taxonomy" id="48144"/>
    <lineage>
        <taxon>Eukaryota</taxon>
        <taxon>Metazoa</taxon>
        <taxon>Ecdysozoa</taxon>
        <taxon>Arthropoda</taxon>
        <taxon>Crustacea</taxon>
        <taxon>Multicrustacea</taxon>
        <taxon>Malacostraca</taxon>
        <taxon>Eumalacostraca</taxon>
        <taxon>Eucarida</taxon>
        <taxon>Euphausiacea</taxon>
        <taxon>Euphausiidae</taxon>
        <taxon>Meganyctiphanes</taxon>
    </lineage>
</organism>
<dbReference type="InterPro" id="IPR048254">
    <property type="entry name" value="CDP_ALCOHOL_P_TRANSF_CS"/>
</dbReference>
<evidence type="ECO:0008006" key="12">
    <source>
        <dbReference type="Google" id="ProtNLM"/>
    </source>
</evidence>
<accession>A0AAV2RKM1</accession>
<feature type="transmembrane region" description="Helical" evidence="9">
    <location>
        <begin position="6"/>
        <end position="32"/>
    </location>
</feature>
<evidence type="ECO:0000313" key="11">
    <source>
        <dbReference type="Proteomes" id="UP001497623"/>
    </source>
</evidence>